<gene>
    <name evidence="5 7" type="primary">rpl32</name>
</gene>
<keyword evidence="7" id="KW-0934">Plastid</keyword>
<dbReference type="InterPro" id="IPR011332">
    <property type="entry name" value="Ribosomal_zn-bd"/>
</dbReference>
<dbReference type="AlphaFoldDB" id="A0A0S2LPD0"/>
<evidence type="ECO:0000256" key="2">
    <source>
        <dbReference type="ARBA" id="ARBA00022980"/>
    </source>
</evidence>
<name>A0A0S2LPD0_CHLAP</name>
<keyword evidence="2 5" id="KW-0689">Ribosomal protein</keyword>
<dbReference type="SUPFAM" id="SSF57829">
    <property type="entry name" value="Zn-binding ribosomal proteins"/>
    <property type="match status" value="1"/>
</dbReference>
<evidence type="ECO:0000313" key="7">
    <source>
        <dbReference type="EMBL" id="ALO63259.1"/>
    </source>
</evidence>
<geneLocation type="chloroplast" evidence="7"/>
<dbReference type="GO" id="GO:0015934">
    <property type="term" value="C:large ribosomal subunit"/>
    <property type="evidence" value="ECO:0007669"/>
    <property type="project" value="InterPro"/>
</dbReference>
<dbReference type="GO" id="GO:0006412">
    <property type="term" value="P:translation"/>
    <property type="evidence" value="ECO:0007669"/>
    <property type="project" value="UniProtKB-UniRule"/>
</dbReference>
<keyword evidence="7" id="KW-0150">Chloroplast</keyword>
<evidence type="ECO:0000256" key="5">
    <source>
        <dbReference type="HAMAP-Rule" id="MF_00340"/>
    </source>
</evidence>
<evidence type="ECO:0000256" key="4">
    <source>
        <dbReference type="ARBA" id="ARBA00035280"/>
    </source>
</evidence>
<proteinExistence type="inferred from homology"/>
<feature type="region of interest" description="Disordered" evidence="6">
    <location>
        <begin position="1"/>
        <end position="20"/>
    </location>
</feature>
<dbReference type="HAMAP" id="MF_00340">
    <property type="entry name" value="Ribosomal_bL32"/>
    <property type="match status" value="1"/>
</dbReference>
<dbReference type="InterPro" id="IPR002677">
    <property type="entry name" value="Ribosomal_bL32"/>
</dbReference>
<comment type="subcellular location">
    <subcellularLocation>
        <location evidence="5">Plastid</location>
        <location evidence="5">Chloroplast</location>
    </subcellularLocation>
</comment>
<dbReference type="EMBL" id="KT625417">
    <property type="protein sequence ID" value="ALO63259.1"/>
    <property type="molecule type" value="Genomic_DNA"/>
</dbReference>
<dbReference type="InterPro" id="IPR044958">
    <property type="entry name" value="Ribosomal_bL32_plant/cyanobact"/>
</dbReference>
<protein>
    <recommendedName>
        <fullName evidence="4 5">Large ribosomal subunit protein bL32c</fullName>
    </recommendedName>
</protein>
<evidence type="ECO:0000256" key="1">
    <source>
        <dbReference type="ARBA" id="ARBA00008560"/>
    </source>
</evidence>
<evidence type="ECO:0000256" key="3">
    <source>
        <dbReference type="ARBA" id="ARBA00023274"/>
    </source>
</evidence>
<dbReference type="PANTHER" id="PTHR36083:SF1">
    <property type="entry name" value="LARGE RIBOSOMAL SUBUNIT PROTEIN BL32C"/>
    <property type="match status" value="1"/>
</dbReference>
<reference evidence="7" key="1">
    <citation type="journal article" date="2015" name="BMC Evol. Biol.">
        <title>Chloroplast phylogenomic analysis of chlorophyte green algae identifies a novel lineage sister to the Sphaeropleales (Chlorophyceae).</title>
        <authorList>
            <person name="Lemieux C."/>
            <person name="Vincent A.T."/>
            <person name="Labarre A."/>
            <person name="Otis C."/>
            <person name="Turmel M."/>
        </authorList>
    </citation>
    <scope>NUCLEOTIDE SEQUENCE</scope>
</reference>
<dbReference type="PANTHER" id="PTHR36083">
    <property type="entry name" value="50S RIBOSOMAL PROTEIN L32, CHLOROPLASTIC"/>
    <property type="match status" value="1"/>
</dbReference>
<keyword evidence="3 5" id="KW-0687">Ribonucleoprotein</keyword>
<dbReference type="Pfam" id="PF01783">
    <property type="entry name" value="Ribosomal_L32p"/>
    <property type="match status" value="1"/>
</dbReference>
<sequence>MAVPKKRTSKSKKNIRKNAWKKKVEKQAIRALFLAKYLLKAKAAESTAVGETSKSE</sequence>
<accession>A0A0S2LPD0</accession>
<dbReference type="GO" id="GO:0009507">
    <property type="term" value="C:chloroplast"/>
    <property type="evidence" value="ECO:0007669"/>
    <property type="project" value="UniProtKB-SubCell"/>
</dbReference>
<comment type="similarity">
    <text evidence="1 5">Belongs to the bacterial ribosomal protein bL32 family.</text>
</comment>
<dbReference type="GO" id="GO:0003735">
    <property type="term" value="F:structural constituent of ribosome"/>
    <property type="evidence" value="ECO:0007669"/>
    <property type="project" value="InterPro"/>
</dbReference>
<organism evidence="7">
    <name type="scientific">Chlamydomonas applanata</name>
    <name type="common">Chlamydomonas humicola</name>
    <dbReference type="NCBI Taxonomy" id="35704"/>
    <lineage>
        <taxon>Eukaryota</taxon>
        <taxon>Viridiplantae</taxon>
        <taxon>Chlorophyta</taxon>
        <taxon>core chlorophytes</taxon>
        <taxon>Chlorophyceae</taxon>
        <taxon>CS clade</taxon>
        <taxon>Chlamydomonadales</taxon>
        <taxon>Chlamydomonadaceae</taxon>
        <taxon>Chlamydomonas</taxon>
    </lineage>
</organism>
<evidence type="ECO:0000256" key="6">
    <source>
        <dbReference type="SAM" id="MobiDB-lite"/>
    </source>
</evidence>